<evidence type="ECO:0000256" key="5">
    <source>
        <dbReference type="ARBA" id="ARBA00023125"/>
    </source>
</evidence>
<proteinExistence type="inferred from homology"/>
<dbReference type="NCBIfam" id="TIGR00242">
    <property type="entry name" value="division/cell wall cluster transcriptional repressor MraZ"/>
    <property type="match status" value="1"/>
</dbReference>
<keyword evidence="4 7" id="KW-0805">Transcription regulation</keyword>
<dbReference type="PANTHER" id="PTHR34701">
    <property type="entry name" value="TRANSCRIPTIONAL REGULATOR MRAZ"/>
    <property type="match status" value="1"/>
</dbReference>
<dbReference type="InterPro" id="IPR035644">
    <property type="entry name" value="MraZ_C"/>
</dbReference>
<dbReference type="InterPro" id="IPR038619">
    <property type="entry name" value="MraZ_sf"/>
</dbReference>
<evidence type="ECO:0000256" key="2">
    <source>
        <dbReference type="ARBA" id="ARBA00022490"/>
    </source>
</evidence>
<comment type="caution">
    <text evidence="9">The sequence shown here is derived from an EMBL/GenBank/DDBJ whole genome shotgun (WGS) entry which is preliminary data.</text>
</comment>
<dbReference type="InterPro" id="IPR035642">
    <property type="entry name" value="MraZ_N"/>
</dbReference>
<name>A0ABT8L1M0_9BACT</name>
<dbReference type="EMBL" id="JAUJEB010000001">
    <property type="protein sequence ID" value="MDN5211573.1"/>
    <property type="molecule type" value="Genomic_DNA"/>
</dbReference>
<evidence type="ECO:0000259" key="8">
    <source>
        <dbReference type="PROSITE" id="PS51740"/>
    </source>
</evidence>
<dbReference type="InterPro" id="IPR020603">
    <property type="entry name" value="MraZ_dom"/>
</dbReference>
<feature type="domain" description="SpoVT-AbrB" evidence="8">
    <location>
        <begin position="83"/>
        <end position="126"/>
    </location>
</feature>
<evidence type="ECO:0000313" key="10">
    <source>
        <dbReference type="Proteomes" id="UP001172083"/>
    </source>
</evidence>
<evidence type="ECO:0000256" key="1">
    <source>
        <dbReference type="ARBA" id="ARBA00013860"/>
    </source>
</evidence>
<dbReference type="InterPro" id="IPR007159">
    <property type="entry name" value="SpoVT-AbrB_dom"/>
</dbReference>
<evidence type="ECO:0000256" key="6">
    <source>
        <dbReference type="ARBA" id="ARBA00023163"/>
    </source>
</evidence>
<sequence>MAARFKGEYVCKLDSKGRLMFPARLKGSLPEANTMNLILKKGFEPCLTIYPQAEWDAMMDRFEDLDEFSPKARKFERSFFRGAEEVEMDRNFRFLIPKKLIDELGFKKEVRVLGVNNRVEIWDADTLDQYVAQEEEFSELASDMMKIDKNGQKT</sequence>
<dbReference type="InterPro" id="IPR037914">
    <property type="entry name" value="SpoVT-AbrB_sf"/>
</dbReference>
<keyword evidence="2 7" id="KW-0963">Cytoplasm</keyword>
<evidence type="ECO:0000256" key="7">
    <source>
        <dbReference type="HAMAP-Rule" id="MF_01008"/>
    </source>
</evidence>
<dbReference type="Proteomes" id="UP001172083">
    <property type="component" value="Unassembled WGS sequence"/>
</dbReference>
<keyword evidence="6 7" id="KW-0804">Transcription</keyword>
<dbReference type="CDD" id="cd16321">
    <property type="entry name" value="MraZ_C"/>
    <property type="match status" value="1"/>
</dbReference>
<organism evidence="9 10">
    <name type="scientific">Agaribacillus aureus</name>
    <dbReference type="NCBI Taxonomy" id="3051825"/>
    <lineage>
        <taxon>Bacteria</taxon>
        <taxon>Pseudomonadati</taxon>
        <taxon>Bacteroidota</taxon>
        <taxon>Cytophagia</taxon>
        <taxon>Cytophagales</taxon>
        <taxon>Splendidivirgaceae</taxon>
        <taxon>Agaribacillus</taxon>
    </lineage>
</organism>
<dbReference type="InterPro" id="IPR003444">
    <property type="entry name" value="MraZ"/>
</dbReference>
<dbReference type="Gene3D" id="3.40.1550.20">
    <property type="entry name" value="Transcriptional regulator MraZ domain"/>
    <property type="match status" value="1"/>
</dbReference>
<keyword evidence="5 7" id="KW-0238">DNA-binding</keyword>
<comment type="subunit">
    <text evidence="7">Forms oligomers.</text>
</comment>
<accession>A0ABT8L1M0</accession>
<feature type="domain" description="SpoVT-AbrB" evidence="8">
    <location>
        <begin position="8"/>
        <end position="54"/>
    </location>
</feature>
<dbReference type="PANTHER" id="PTHR34701:SF1">
    <property type="entry name" value="TRANSCRIPTIONAL REGULATOR MRAZ"/>
    <property type="match status" value="1"/>
</dbReference>
<evidence type="ECO:0000256" key="3">
    <source>
        <dbReference type="ARBA" id="ARBA00022737"/>
    </source>
</evidence>
<comment type="similarity">
    <text evidence="7">Belongs to the MraZ family.</text>
</comment>
<dbReference type="SUPFAM" id="SSF89447">
    <property type="entry name" value="AbrB/MazE/MraZ-like"/>
    <property type="match status" value="1"/>
</dbReference>
<comment type="subcellular location">
    <subcellularLocation>
        <location evidence="7">Cytoplasm</location>
        <location evidence="7">Nucleoid</location>
    </subcellularLocation>
</comment>
<keyword evidence="3" id="KW-0677">Repeat</keyword>
<dbReference type="PROSITE" id="PS51740">
    <property type="entry name" value="SPOVT_ABRB"/>
    <property type="match status" value="2"/>
</dbReference>
<reference evidence="9" key="1">
    <citation type="submission" date="2023-06" db="EMBL/GenBank/DDBJ databases">
        <title>Genomic of Agaribacillus aureum.</title>
        <authorList>
            <person name="Wang G."/>
        </authorList>
    </citation>
    <scope>NUCLEOTIDE SEQUENCE</scope>
    <source>
        <strain evidence="9">BMA12</strain>
    </source>
</reference>
<keyword evidence="10" id="KW-1185">Reference proteome</keyword>
<evidence type="ECO:0000256" key="4">
    <source>
        <dbReference type="ARBA" id="ARBA00023015"/>
    </source>
</evidence>
<evidence type="ECO:0000313" key="9">
    <source>
        <dbReference type="EMBL" id="MDN5211573.1"/>
    </source>
</evidence>
<protein>
    <recommendedName>
        <fullName evidence="1 7">Transcriptional regulator MraZ</fullName>
    </recommendedName>
</protein>
<gene>
    <name evidence="7 9" type="primary">mraZ</name>
    <name evidence="9" type="ORF">QQ020_05910</name>
</gene>
<dbReference type="Pfam" id="PF02381">
    <property type="entry name" value="MraZ"/>
    <property type="match status" value="2"/>
</dbReference>
<dbReference type="CDD" id="cd16320">
    <property type="entry name" value="MraZ_N"/>
    <property type="match status" value="1"/>
</dbReference>
<dbReference type="RefSeq" id="WP_346756903.1">
    <property type="nucleotide sequence ID" value="NZ_JAUJEB010000001.1"/>
</dbReference>
<dbReference type="HAMAP" id="MF_01008">
    <property type="entry name" value="MraZ"/>
    <property type="match status" value="1"/>
</dbReference>